<feature type="region of interest" description="Disordered" evidence="16">
    <location>
        <begin position="345"/>
        <end position="383"/>
    </location>
</feature>
<dbReference type="InterPro" id="IPR036279">
    <property type="entry name" value="5-3_exonuclease_C_sf"/>
</dbReference>
<dbReference type="SUPFAM" id="SSF47807">
    <property type="entry name" value="5' to 3' exonuclease, C-terminal subdomain"/>
    <property type="match status" value="1"/>
</dbReference>
<dbReference type="SMART" id="SM00484">
    <property type="entry name" value="XPGI"/>
    <property type="match status" value="1"/>
</dbReference>
<dbReference type="Gene3D" id="1.10.150.20">
    <property type="entry name" value="5' to 3' exonuclease, C-terminal subdomain"/>
    <property type="match status" value="1"/>
</dbReference>
<feature type="compositionally biased region" description="Basic and acidic residues" evidence="16">
    <location>
        <begin position="359"/>
        <end position="372"/>
    </location>
</feature>
<evidence type="ECO:0000259" key="18">
    <source>
        <dbReference type="SMART" id="SM00485"/>
    </source>
</evidence>
<evidence type="ECO:0000256" key="13">
    <source>
        <dbReference type="ARBA" id="ARBA00023242"/>
    </source>
</evidence>
<accession>A0A8H7QSX3</accession>
<keyword evidence="2 15" id="KW-0597">Phosphoprotein</keyword>
<dbReference type="AlphaFoldDB" id="A0A8H7QSX3"/>
<dbReference type="InterPro" id="IPR006086">
    <property type="entry name" value="XPG-I_dom"/>
</dbReference>
<evidence type="ECO:0000256" key="9">
    <source>
        <dbReference type="ARBA" id="ARBA00022839"/>
    </source>
</evidence>
<evidence type="ECO:0000256" key="12">
    <source>
        <dbReference type="ARBA" id="ARBA00023204"/>
    </source>
</evidence>
<dbReference type="OrthoDB" id="1937206at2759"/>
<keyword evidence="3 15" id="KW-0235">DNA replication</keyword>
<keyword evidence="5 15" id="KW-0479">Metal-binding</keyword>
<gene>
    <name evidence="19" type="ORF">INT46_000875</name>
</gene>
<evidence type="ECO:0000256" key="11">
    <source>
        <dbReference type="ARBA" id="ARBA00023128"/>
    </source>
</evidence>
<evidence type="ECO:0000256" key="8">
    <source>
        <dbReference type="ARBA" id="ARBA00022801"/>
    </source>
</evidence>
<dbReference type="FunFam" id="3.40.50.1010:FF:000003">
    <property type="entry name" value="Flap endonuclease 1"/>
    <property type="match status" value="1"/>
</dbReference>
<dbReference type="GO" id="GO:0017108">
    <property type="term" value="F:5'-flap endonuclease activity"/>
    <property type="evidence" value="ECO:0007669"/>
    <property type="project" value="UniProtKB-UniRule"/>
</dbReference>
<evidence type="ECO:0000313" key="20">
    <source>
        <dbReference type="Proteomes" id="UP000650833"/>
    </source>
</evidence>
<organism evidence="19 20">
    <name type="scientific">Mucor plumbeus</name>
    <dbReference type="NCBI Taxonomy" id="97098"/>
    <lineage>
        <taxon>Eukaryota</taxon>
        <taxon>Fungi</taxon>
        <taxon>Fungi incertae sedis</taxon>
        <taxon>Mucoromycota</taxon>
        <taxon>Mucoromycotina</taxon>
        <taxon>Mucoromycetes</taxon>
        <taxon>Mucorales</taxon>
        <taxon>Mucorineae</taxon>
        <taxon>Mucoraceae</taxon>
        <taxon>Mucor</taxon>
    </lineage>
</organism>
<sequence>MGIKGLTNLISEHAPSAIKSHEIKSYFGRKVAIDASMSIYQFMIAVRQQDGQLLQNEDGETTSHLMGMFYRTVRMVDHGIKPVYVFDGKPPTLKSGELAKRKARKEEAQLKMDEATELGNQEDINRFSKRTVKVTTQHNDECKELLKVMGIPYVEAPCEAEAQCAELAKSGKVFAAASEDMDTLTFGTPVLLRHLTFSEARKMPIDEVNLEKALEGLELTMAQFTDLCILMGCDYTETIRGVGPKSAYNLIKQHKTIDEAIKHLPPKSKDNIPADWNYADARELFVKSEVTPGKDIELTWNAPDVEAVVDLMVKRKGFAEDRIRNGCAKLEKKLKQATQTRVQDFFKIMPSSVPSKAAPKKDDKKRGTKDTGKNAPAKRGRRK</sequence>
<keyword evidence="10 15" id="KW-0460">Magnesium</keyword>
<dbReference type="PROSITE" id="PS00841">
    <property type="entry name" value="XPG_1"/>
    <property type="match status" value="1"/>
</dbReference>
<evidence type="ECO:0000256" key="3">
    <source>
        <dbReference type="ARBA" id="ARBA00022705"/>
    </source>
</evidence>
<dbReference type="Pfam" id="PF00867">
    <property type="entry name" value="XPG_I"/>
    <property type="match status" value="1"/>
</dbReference>
<feature type="domain" description="XPG-I" evidence="17">
    <location>
        <begin position="147"/>
        <end position="219"/>
    </location>
</feature>
<comment type="subcellular location">
    <subcellularLocation>
        <location evidence="1 15">Mitochondrion</location>
    </subcellularLocation>
    <subcellularLocation>
        <location evidence="15">Nucleus</location>
        <location evidence="15">Nucleolus</location>
    </subcellularLocation>
    <subcellularLocation>
        <location evidence="15">Nucleus</location>
        <location evidence="15">Nucleoplasm</location>
    </subcellularLocation>
    <text evidence="15">Resides mostly in the nucleoli and relocalizes to the nucleoplasm upon DNA damage.</text>
</comment>
<dbReference type="PANTHER" id="PTHR11081:SF9">
    <property type="entry name" value="FLAP ENDONUCLEASE 1"/>
    <property type="match status" value="1"/>
</dbReference>
<keyword evidence="4 15" id="KW-0540">Nuclease</keyword>
<dbReference type="InterPro" id="IPR006084">
    <property type="entry name" value="XPG/Rad2"/>
</dbReference>
<evidence type="ECO:0000256" key="4">
    <source>
        <dbReference type="ARBA" id="ARBA00022722"/>
    </source>
</evidence>
<evidence type="ECO:0000256" key="14">
    <source>
        <dbReference type="ARBA" id="ARBA00034726"/>
    </source>
</evidence>
<evidence type="ECO:0000256" key="2">
    <source>
        <dbReference type="ARBA" id="ARBA00022553"/>
    </source>
</evidence>
<dbReference type="GO" id="GO:0005654">
    <property type="term" value="C:nucleoplasm"/>
    <property type="evidence" value="ECO:0007669"/>
    <property type="project" value="UniProtKB-SubCell"/>
</dbReference>
<dbReference type="SUPFAM" id="SSF88723">
    <property type="entry name" value="PIN domain-like"/>
    <property type="match status" value="1"/>
</dbReference>
<comment type="caution">
    <text evidence="19">The sequence shown here is derived from an EMBL/GenBank/DDBJ whole genome shotgun (WGS) entry which is preliminary data.</text>
</comment>
<keyword evidence="12 15" id="KW-0234">DNA repair</keyword>
<proteinExistence type="inferred from homology"/>
<dbReference type="SMART" id="SM00279">
    <property type="entry name" value="HhH2"/>
    <property type="match status" value="1"/>
</dbReference>
<dbReference type="InterPro" id="IPR029060">
    <property type="entry name" value="PIN-like_dom_sf"/>
</dbReference>
<keyword evidence="8 15" id="KW-0378">Hydrolase</keyword>
<dbReference type="GO" id="GO:0008409">
    <property type="term" value="F:5'-3' exonuclease activity"/>
    <property type="evidence" value="ECO:0007669"/>
    <property type="project" value="UniProtKB-UniRule"/>
</dbReference>
<dbReference type="Gene3D" id="3.40.50.1010">
    <property type="entry name" value="5'-nuclease"/>
    <property type="match status" value="1"/>
</dbReference>
<evidence type="ECO:0000256" key="5">
    <source>
        <dbReference type="ARBA" id="ARBA00022723"/>
    </source>
</evidence>
<dbReference type="InterPro" id="IPR006085">
    <property type="entry name" value="XPG_DNA_repair_N"/>
</dbReference>
<comment type="function">
    <text evidence="15">Structure-specific nuclease with 5'-flap endonuclease and 5'-3' exonuclease activities involved in DNA replication and repair. During DNA replication, cleaves the 5'-overhanging flap structure that is generated by displacement synthesis when DNA polymerase encounters the 5'-end of a downstream Okazaki fragment. It enters the flap from the 5'-end and then tracks to cleave the flap base, leaving a nick for ligation. Also involved in the long patch base excision repair (LP-BER) pathway, by cleaving within the apurinic/apyrimidinic (AP) site-terminated flap. Acts as a genome stabilization factor that prevents flaps from equilibrating into structures that lead to duplications and deletions. Also possesses 5'-3' exonuclease activity on nicked or gapped double-stranded DNA, and exhibits RNase H activity. Also involved in replication and repair of rDNA and in repairing mitochondrial DNA.</text>
</comment>
<evidence type="ECO:0000313" key="19">
    <source>
        <dbReference type="EMBL" id="KAG2198209.1"/>
    </source>
</evidence>
<evidence type="ECO:0000256" key="15">
    <source>
        <dbReference type="HAMAP-Rule" id="MF_03140"/>
    </source>
</evidence>
<comment type="cofactor">
    <cofactor evidence="15">
        <name>Mg(2+)</name>
        <dbReference type="ChEBI" id="CHEBI:18420"/>
    </cofactor>
    <text evidence="15">Binds 2 magnesium ions per subunit. They probably participate in the reaction catalyzed by the enzyme. May bind an additional third magnesium ion after substrate binding.</text>
</comment>
<dbReference type="GO" id="GO:0006284">
    <property type="term" value="P:base-excision repair"/>
    <property type="evidence" value="ECO:0007669"/>
    <property type="project" value="UniProtKB-UniRule"/>
</dbReference>
<keyword evidence="20" id="KW-1185">Reference proteome</keyword>
<feature type="domain" description="XPG N-terminal" evidence="18">
    <location>
        <begin position="1"/>
        <end position="108"/>
    </location>
</feature>
<evidence type="ECO:0000256" key="6">
    <source>
        <dbReference type="ARBA" id="ARBA00022759"/>
    </source>
</evidence>
<dbReference type="GO" id="GO:0000287">
    <property type="term" value="F:magnesium ion binding"/>
    <property type="evidence" value="ECO:0007669"/>
    <property type="project" value="UniProtKB-UniRule"/>
</dbReference>
<dbReference type="SMART" id="SM00485">
    <property type="entry name" value="XPGN"/>
    <property type="match status" value="1"/>
</dbReference>
<keyword evidence="6 15" id="KW-0255">Endonuclease</keyword>
<dbReference type="EC" id="3.1.-.-" evidence="15"/>
<dbReference type="GO" id="GO:0005739">
    <property type="term" value="C:mitochondrion"/>
    <property type="evidence" value="ECO:0007669"/>
    <property type="project" value="UniProtKB-SubCell"/>
</dbReference>
<dbReference type="Pfam" id="PF00752">
    <property type="entry name" value="XPG_N"/>
    <property type="match status" value="1"/>
</dbReference>
<comment type="similarity">
    <text evidence="14 15">Belongs to the XPG/RAD2 endonuclease family. FEN1 subfamily.</text>
</comment>
<dbReference type="CDD" id="cd09907">
    <property type="entry name" value="H3TH_FEN1-Euk"/>
    <property type="match status" value="1"/>
</dbReference>
<dbReference type="FunFam" id="1.10.150.20:FF:000009">
    <property type="entry name" value="Flap endonuclease 1"/>
    <property type="match status" value="1"/>
</dbReference>
<reference evidence="19" key="1">
    <citation type="submission" date="2020-12" db="EMBL/GenBank/DDBJ databases">
        <title>Metabolic potential, ecology and presence of endohyphal bacteria is reflected in genomic diversity of Mucoromycotina.</title>
        <authorList>
            <person name="Muszewska A."/>
            <person name="Okrasinska A."/>
            <person name="Steczkiewicz K."/>
            <person name="Drgas O."/>
            <person name="Orlowska M."/>
            <person name="Perlinska-Lenart U."/>
            <person name="Aleksandrzak-Piekarczyk T."/>
            <person name="Szatraj K."/>
            <person name="Zielenkiewicz U."/>
            <person name="Pilsyk S."/>
            <person name="Malc E."/>
            <person name="Mieczkowski P."/>
            <person name="Kruszewska J.S."/>
            <person name="Biernat P."/>
            <person name="Pawlowska J."/>
        </authorList>
    </citation>
    <scope>NUCLEOTIDE SEQUENCE</scope>
    <source>
        <strain evidence="19">CBS 226.32</strain>
    </source>
</reference>
<protein>
    <recommendedName>
        <fullName evidence="15">Flap endonuclease 1</fullName>
        <shortName evidence="15">FEN-1</shortName>
        <ecNumber evidence="15">3.1.-.-</ecNumber>
    </recommendedName>
    <alternativeName>
        <fullName evidence="15">Flap structure-specific endonuclease 1</fullName>
    </alternativeName>
</protein>
<dbReference type="CDD" id="cd09867">
    <property type="entry name" value="PIN_FEN1"/>
    <property type="match status" value="1"/>
</dbReference>
<evidence type="ECO:0000259" key="17">
    <source>
        <dbReference type="SMART" id="SM00484"/>
    </source>
</evidence>
<keyword evidence="13 15" id="KW-0539">Nucleus</keyword>
<keyword evidence="9 15" id="KW-0269">Exonuclease</keyword>
<evidence type="ECO:0000256" key="10">
    <source>
        <dbReference type="ARBA" id="ARBA00022842"/>
    </source>
</evidence>
<keyword evidence="11 15" id="KW-0496">Mitochondrion</keyword>
<dbReference type="InterPro" id="IPR023426">
    <property type="entry name" value="Flap_endonuc"/>
</dbReference>
<dbReference type="Proteomes" id="UP000650833">
    <property type="component" value="Unassembled WGS sequence"/>
</dbReference>
<dbReference type="HAMAP" id="MF_00614">
    <property type="entry name" value="Fen"/>
    <property type="match status" value="1"/>
</dbReference>
<dbReference type="GO" id="GO:0003677">
    <property type="term" value="F:DNA binding"/>
    <property type="evidence" value="ECO:0007669"/>
    <property type="project" value="UniProtKB-UniRule"/>
</dbReference>
<dbReference type="PROSITE" id="PS00842">
    <property type="entry name" value="XPG_2"/>
    <property type="match status" value="1"/>
</dbReference>
<dbReference type="InterPro" id="IPR008918">
    <property type="entry name" value="HhH2"/>
</dbReference>
<dbReference type="EMBL" id="JAEPRC010000397">
    <property type="protein sequence ID" value="KAG2198209.1"/>
    <property type="molecule type" value="Genomic_DNA"/>
</dbReference>
<keyword evidence="7 15" id="KW-0227">DNA damage</keyword>
<name>A0A8H7QSX3_9FUNG</name>
<evidence type="ECO:0000256" key="7">
    <source>
        <dbReference type="ARBA" id="ARBA00022763"/>
    </source>
</evidence>
<evidence type="ECO:0000256" key="1">
    <source>
        <dbReference type="ARBA" id="ARBA00004173"/>
    </source>
</evidence>
<dbReference type="InterPro" id="IPR019974">
    <property type="entry name" value="XPG_CS"/>
</dbReference>
<dbReference type="GO" id="GO:0005730">
    <property type="term" value="C:nucleolus"/>
    <property type="evidence" value="ECO:0007669"/>
    <property type="project" value="UniProtKB-SubCell"/>
</dbReference>
<evidence type="ECO:0000256" key="16">
    <source>
        <dbReference type="SAM" id="MobiDB-lite"/>
    </source>
</evidence>
<dbReference type="PRINTS" id="PR00853">
    <property type="entry name" value="XPGRADSUPER"/>
</dbReference>
<dbReference type="GO" id="GO:0043137">
    <property type="term" value="P:DNA replication, removal of RNA primer"/>
    <property type="evidence" value="ECO:0007669"/>
    <property type="project" value="UniProtKB-UniRule"/>
</dbReference>
<dbReference type="PANTHER" id="PTHR11081">
    <property type="entry name" value="FLAP ENDONUCLEASE FAMILY MEMBER"/>
    <property type="match status" value="1"/>
</dbReference>